<dbReference type="InterPro" id="IPR003870">
    <property type="entry name" value="DUF222"/>
</dbReference>
<dbReference type="Gene3D" id="1.10.30.50">
    <property type="match status" value="1"/>
</dbReference>
<dbReference type="GO" id="GO:0004519">
    <property type="term" value="F:endonuclease activity"/>
    <property type="evidence" value="ECO:0007669"/>
    <property type="project" value="InterPro"/>
</dbReference>
<dbReference type="InterPro" id="IPR003615">
    <property type="entry name" value="HNH_nuc"/>
</dbReference>
<feature type="domain" description="HNH nuclease" evidence="3">
    <location>
        <begin position="352"/>
        <end position="404"/>
    </location>
</feature>
<dbReference type="SMART" id="SM00507">
    <property type="entry name" value="HNHc"/>
    <property type="match status" value="1"/>
</dbReference>
<dbReference type="Proteomes" id="UP000070134">
    <property type="component" value="Chromosome"/>
</dbReference>
<evidence type="ECO:0000256" key="1">
    <source>
        <dbReference type="ARBA" id="ARBA00023450"/>
    </source>
</evidence>
<evidence type="ECO:0000313" key="4">
    <source>
        <dbReference type="EMBL" id="AMM31150.1"/>
    </source>
</evidence>
<dbReference type="STRING" id="37927.SA2016_0454"/>
<sequence length="498" mass="52309">MVGAVVELEFASRFPDVLAGGLEVSAEALAGPGGTARALHALADFDAYSAALRAVLVDRLAAEIAEEPLEGRHGQPTRLSGNIAHAVAVSELAALQGTSEHTAARALNFSTALVNTHPAVHEALASGDITEAHARALVDQAATLPQHAAEPYALEALARVRTRQGRLRTPGEFRALARDLRERLHPGSMAHRRAAAREDRRVWLQPEGDGMCTLSALLPAETATGMYERTDALARAARRADGEARTLAQLRADALAHAVLGARERTAAAPSAAVPFPEELLAEVKAEIVVHIPLAVALGASDAPAILDGHGAIDPATARALAAAAPTWQRLFTDAEGTPLALGRTAYRPPAGLRRFLQYRDGACRVPGCTRPAQNTEADHTTEWQDGGTTDAANLALLCPQHHALKSLALHHLTHDRTTEDTDGTDGTGTPAPALIWTTLLGQALPAEPLDRDHVLAPRATDHPPRGPSGKPATRGEPPGTPAHGADVAVREESPPPF</sequence>
<reference evidence="4 5" key="1">
    <citation type="submission" date="2016-02" db="EMBL/GenBank/DDBJ databases">
        <title>Complete genome of Sinomonas atrocyanea KCTC 3377.</title>
        <authorList>
            <person name="Kim K.M."/>
        </authorList>
    </citation>
    <scope>NUCLEOTIDE SEQUENCE [LARGE SCALE GENOMIC DNA]</scope>
    <source>
        <strain evidence="4 5">KCTC 3377</strain>
    </source>
</reference>
<evidence type="ECO:0000259" key="3">
    <source>
        <dbReference type="SMART" id="SM00507"/>
    </source>
</evidence>
<dbReference type="GO" id="GO:0003676">
    <property type="term" value="F:nucleic acid binding"/>
    <property type="evidence" value="ECO:0007669"/>
    <property type="project" value="InterPro"/>
</dbReference>
<feature type="compositionally biased region" description="Basic and acidic residues" evidence="2">
    <location>
        <begin position="453"/>
        <end position="465"/>
    </location>
</feature>
<comment type="similarity">
    <text evidence="1">Belongs to the Rv1128c/1148c/1588c/1702c/1945/3466 family.</text>
</comment>
<dbReference type="Pfam" id="PF01844">
    <property type="entry name" value="HNH"/>
    <property type="match status" value="1"/>
</dbReference>
<evidence type="ECO:0000256" key="2">
    <source>
        <dbReference type="SAM" id="MobiDB-lite"/>
    </source>
</evidence>
<name>A0A126ZVH4_9MICC</name>
<organism evidence="4 5">
    <name type="scientific">Sinomonas atrocyanea</name>
    <dbReference type="NCBI Taxonomy" id="37927"/>
    <lineage>
        <taxon>Bacteria</taxon>
        <taxon>Bacillati</taxon>
        <taxon>Actinomycetota</taxon>
        <taxon>Actinomycetes</taxon>
        <taxon>Micrococcales</taxon>
        <taxon>Micrococcaceae</taxon>
        <taxon>Sinomonas</taxon>
    </lineage>
</organism>
<dbReference type="GO" id="GO:0008270">
    <property type="term" value="F:zinc ion binding"/>
    <property type="evidence" value="ECO:0007669"/>
    <property type="project" value="InterPro"/>
</dbReference>
<feature type="region of interest" description="Disordered" evidence="2">
    <location>
        <begin position="453"/>
        <end position="498"/>
    </location>
</feature>
<dbReference type="CDD" id="cd00085">
    <property type="entry name" value="HNHc"/>
    <property type="match status" value="1"/>
</dbReference>
<keyword evidence="5" id="KW-1185">Reference proteome</keyword>
<protein>
    <recommendedName>
        <fullName evidence="3">HNH nuclease domain-containing protein</fullName>
    </recommendedName>
</protein>
<dbReference type="InterPro" id="IPR002711">
    <property type="entry name" value="HNH"/>
</dbReference>
<gene>
    <name evidence="4" type="ORF">SA2016_0454</name>
</gene>
<proteinExistence type="inferred from homology"/>
<dbReference type="KEGG" id="satk:SA2016_0454"/>
<dbReference type="EMBL" id="CP014518">
    <property type="protein sequence ID" value="AMM31150.1"/>
    <property type="molecule type" value="Genomic_DNA"/>
</dbReference>
<accession>A0A126ZVH4</accession>
<dbReference type="Pfam" id="PF02720">
    <property type="entry name" value="DUF222"/>
    <property type="match status" value="1"/>
</dbReference>
<evidence type="ECO:0000313" key="5">
    <source>
        <dbReference type="Proteomes" id="UP000070134"/>
    </source>
</evidence>
<feature type="compositionally biased region" description="Basic and acidic residues" evidence="2">
    <location>
        <begin position="489"/>
        <end position="498"/>
    </location>
</feature>
<dbReference type="AlphaFoldDB" id="A0A126ZVH4"/>